<feature type="region of interest" description="Disordered" evidence="1">
    <location>
        <begin position="1"/>
        <end position="25"/>
    </location>
</feature>
<keyword evidence="2" id="KW-1133">Transmembrane helix</keyword>
<dbReference type="PANTHER" id="PTHR14241:SF32">
    <property type="entry name" value="VWFA DOMAIN-CONTAINING PROTEIN-RELATED"/>
    <property type="match status" value="1"/>
</dbReference>
<reference evidence="4" key="1">
    <citation type="submission" date="2016-04" db="EMBL/GenBank/DDBJ databases">
        <title>Cephalotus genome sequencing.</title>
        <authorList>
            <person name="Fukushima K."/>
            <person name="Hasebe M."/>
            <person name="Fang X."/>
        </authorList>
    </citation>
    <scope>NUCLEOTIDE SEQUENCE [LARGE SCALE GENOMIC DNA]</scope>
    <source>
        <strain evidence="4">cv. St1</strain>
    </source>
</reference>
<protein>
    <submittedName>
        <fullName evidence="3">MMR_HSR1 domain-containing protein</fullName>
    </submittedName>
</protein>
<dbReference type="Proteomes" id="UP000187406">
    <property type="component" value="Unassembled WGS sequence"/>
</dbReference>
<evidence type="ECO:0000313" key="3">
    <source>
        <dbReference type="EMBL" id="GAV78216.1"/>
    </source>
</evidence>
<evidence type="ECO:0000313" key="4">
    <source>
        <dbReference type="Proteomes" id="UP000187406"/>
    </source>
</evidence>
<keyword evidence="2" id="KW-0812">Transmembrane</keyword>
<evidence type="ECO:0000256" key="2">
    <source>
        <dbReference type="SAM" id="Phobius"/>
    </source>
</evidence>
<keyword evidence="4" id="KW-1185">Reference proteome</keyword>
<dbReference type="CDD" id="cd00882">
    <property type="entry name" value="Ras_like_GTPase"/>
    <property type="match status" value="1"/>
</dbReference>
<comment type="caution">
    <text evidence="3">The sequence shown here is derived from an EMBL/GenBank/DDBJ whole genome shotgun (WGS) entry which is preliminary data.</text>
</comment>
<feature type="compositionally biased region" description="Polar residues" evidence="1">
    <location>
        <begin position="1"/>
        <end position="13"/>
    </location>
</feature>
<dbReference type="Gene3D" id="3.40.50.300">
    <property type="entry name" value="P-loop containing nucleotide triphosphate hydrolases"/>
    <property type="match status" value="1"/>
</dbReference>
<sequence>MGGDSVTSSTFSPENEYALEDDLPHPLDQSSNFLRDKLNMKVENDAVPFTGGNGLLFRDFDAEGGQQSEANQRRRLRVYKEILQSYTQLRIRSDNLKGAKSKILSYTPGAWIEPVGGMKASDYDVPTTTSLILLGPKGSGKSSLVNRISKVFEDDKFTSERAQVSYNSTFEGGTYFLQEYMIPRGETSFCLYDTRGLCDDPSDNINMIRDWIENGVRHGQLVIRKSDSASLRIRMKCKARNTRCQSSEIRKVNFVIFVVNGLAVLKSIYGDANAERQYAQMVAASFNCPYLSFKDDKPVVVVTHGDLLSHADRARIRVYLGELLGVPPATQIFDIPGNSDPATELTIVDMLHYSLERADRNLPQKQWTIFKVTRLSRRACSYLLLTLLGLAFLSSIVGNAHIHHASKPKHLIEWSAIRHLWLDLD</sequence>
<dbReference type="STRING" id="3775.A0A1Q3CD97"/>
<dbReference type="EMBL" id="BDDD01001761">
    <property type="protein sequence ID" value="GAV78216.1"/>
    <property type="molecule type" value="Genomic_DNA"/>
</dbReference>
<keyword evidence="2" id="KW-0472">Membrane</keyword>
<accession>A0A1Q3CD97</accession>
<organism evidence="3 4">
    <name type="scientific">Cephalotus follicularis</name>
    <name type="common">Albany pitcher plant</name>
    <dbReference type="NCBI Taxonomy" id="3775"/>
    <lineage>
        <taxon>Eukaryota</taxon>
        <taxon>Viridiplantae</taxon>
        <taxon>Streptophyta</taxon>
        <taxon>Embryophyta</taxon>
        <taxon>Tracheophyta</taxon>
        <taxon>Spermatophyta</taxon>
        <taxon>Magnoliopsida</taxon>
        <taxon>eudicotyledons</taxon>
        <taxon>Gunneridae</taxon>
        <taxon>Pentapetalae</taxon>
        <taxon>rosids</taxon>
        <taxon>fabids</taxon>
        <taxon>Oxalidales</taxon>
        <taxon>Cephalotaceae</taxon>
        <taxon>Cephalotus</taxon>
    </lineage>
</organism>
<gene>
    <name evidence="3" type="ORF">CFOL_v3_21684</name>
</gene>
<evidence type="ECO:0000256" key="1">
    <source>
        <dbReference type="SAM" id="MobiDB-lite"/>
    </source>
</evidence>
<name>A0A1Q3CD97_CEPFO</name>
<dbReference type="PANTHER" id="PTHR14241">
    <property type="entry name" value="INTERFERON-INDUCED PROTEIN 44"/>
    <property type="match status" value="1"/>
</dbReference>
<dbReference type="InParanoid" id="A0A1Q3CD97"/>
<feature type="transmembrane region" description="Helical" evidence="2">
    <location>
        <begin position="382"/>
        <end position="402"/>
    </location>
</feature>
<dbReference type="FunCoup" id="A0A1Q3CD97">
    <property type="interactions" value="49"/>
</dbReference>
<dbReference type="SUPFAM" id="SSF52540">
    <property type="entry name" value="P-loop containing nucleoside triphosphate hydrolases"/>
    <property type="match status" value="1"/>
</dbReference>
<dbReference type="OrthoDB" id="25620at2759"/>
<dbReference type="AlphaFoldDB" id="A0A1Q3CD97"/>
<proteinExistence type="predicted"/>
<dbReference type="InterPro" id="IPR027417">
    <property type="entry name" value="P-loop_NTPase"/>
</dbReference>